<accession>A0A0F9CYG3</accession>
<name>A0A0F9CYG3_9ZZZZ</name>
<comment type="caution">
    <text evidence="1">The sequence shown here is derived from an EMBL/GenBank/DDBJ whole genome shotgun (WGS) entry which is preliminary data.</text>
</comment>
<dbReference type="AlphaFoldDB" id="A0A0F9CYG3"/>
<evidence type="ECO:0000313" key="1">
    <source>
        <dbReference type="EMBL" id="KKL54383.1"/>
    </source>
</evidence>
<sequence length="95" mass="10036">MAMTATGRKTVTAVGLPERLVDIVQPVAGRLDVTAPPTNTGDIYIGGRDVSGVAGQQNGWRLSPGDMWSVSNQQIYDVWIDATVAGEGVHWGAVE</sequence>
<protein>
    <submittedName>
        <fullName evidence="1">Uncharacterized protein</fullName>
    </submittedName>
</protein>
<reference evidence="1" key="1">
    <citation type="journal article" date="2015" name="Nature">
        <title>Complex archaea that bridge the gap between prokaryotes and eukaryotes.</title>
        <authorList>
            <person name="Spang A."/>
            <person name="Saw J.H."/>
            <person name="Jorgensen S.L."/>
            <person name="Zaremba-Niedzwiedzka K."/>
            <person name="Martijn J."/>
            <person name="Lind A.E."/>
            <person name="van Eijk R."/>
            <person name="Schleper C."/>
            <person name="Guy L."/>
            <person name="Ettema T.J."/>
        </authorList>
    </citation>
    <scope>NUCLEOTIDE SEQUENCE</scope>
</reference>
<gene>
    <name evidence="1" type="ORF">LCGC14_2265980</name>
</gene>
<dbReference type="EMBL" id="LAZR01031218">
    <property type="protein sequence ID" value="KKL54383.1"/>
    <property type="molecule type" value="Genomic_DNA"/>
</dbReference>
<proteinExistence type="predicted"/>
<organism evidence="1">
    <name type="scientific">marine sediment metagenome</name>
    <dbReference type="NCBI Taxonomy" id="412755"/>
    <lineage>
        <taxon>unclassified sequences</taxon>
        <taxon>metagenomes</taxon>
        <taxon>ecological metagenomes</taxon>
    </lineage>
</organism>